<accession>A0A8B6EUQ8</accession>
<protein>
    <submittedName>
        <fullName evidence="2">Uncharacterized protein</fullName>
    </submittedName>
</protein>
<keyword evidence="1" id="KW-1133">Transmembrane helix</keyword>
<dbReference type="AlphaFoldDB" id="A0A8B6EUQ8"/>
<proteinExistence type="predicted"/>
<feature type="transmembrane region" description="Helical" evidence="1">
    <location>
        <begin position="192"/>
        <end position="216"/>
    </location>
</feature>
<evidence type="ECO:0000313" key="2">
    <source>
        <dbReference type="EMBL" id="VDI39136.1"/>
    </source>
</evidence>
<dbReference type="Proteomes" id="UP000596742">
    <property type="component" value="Unassembled WGS sequence"/>
</dbReference>
<evidence type="ECO:0000313" key="3">
    <source>
        <dbReference type="Proteomes" id="UP000596742"/>
    </source>
</evidence>
<dbReference type="EMBL" id="UYJE01005653">
    <property type="protein sequence ID" value="VDI39136.1"/>
    <property type="molecule type" value="Genomic_DNA"/>
</dbReference>
<keyword evidence="3" id="KW-1185">Reference proteome</keyword>
<evidence type="ECO:0000256" key="1">
    <source>
        <dbReference type="SAM" id="Phobius"/>
    </source>
</evidence>
<dbReference type="OrthoDB" id="6147976at2759"/>
<organism evidence="2 3">
    <name type="scientific">Mytilus galloprovincialis</name>
    <name type="common">Mediterranean mussel</name>
    <dbReference type="NCBI Taxonomy" id="29158"/>
    <lineage>
        <taxon>Eukaryota</taxon>
        <taxon>Metazoa</taxon>
        <taxon>Spiralia</taxon>
        <taxon>Lophotrochozoa</taxon>
        <taxon>Mollusca</taxon>
        <taxon>Bivalvia</taxon>
        <taxon>Autobranchia</taxon>
        <taxon>Pteriomorphia</taxon>
        <taxon>Mytilida</taxon>
        <taxon>Mytiloidea</taxon>
        <taxon>Mytilidae</taxon>
        <taxon>Mytilinae</taxon>
        <taxon>Mytilus</taxon>
    </lineage>
</organism>
<name>A0A8B6EUQ8_MYTGA</name>
<keyword evidence="1" id="KW-0472">Membrane</keyword>
<gene>
    <name evidence="2" type="ORF">MGAL_10B015239</name>
</gene>
<sequence>MCTGDHAVEDSLDGRNLKDSVIVRVVKQKSNCTCRVSLNNNTGNYSVQMKRYRSWESSVPSTPNCGVAIDVKVTGFKRNIDPIQCQNGIKKRKIVLENNSVIELKSRIIDGSFTRGYCMQIYREDKSKDSKVQLNIQCDDTDETTTHVSAATTYKDNLQSEGEIVPTTAGTEDNDKTVSKKGYNQEDKKFEMYIYVGAGAGGVLVIIVILLIILCIR</sequence>
<keyword evidence="1" id="KW-0812">Transmembrane</keyword>
<comment type="caution">
    <text evidence="2">The sequence shown here is derived from an EMBL/GenBank/DDBJ whole genome shotgun (WGS) entry which is preliminary data.</text>
</comment>
<reference evidence="2" key="1">
    <citation type="submission" date="2018-11" db="EMBL/GenBank/DDBJ databases">
        <authorList>
            <person name="Alioto T."/>
            <person name="Alioto T."/>
        </authorList>
    </citation>
    <scope>NUCLEOTIDE SEQUENCE</scope>
</reference>